<evidence type="ECO:0000313" key="2">
    <source>
        <dbReference type="Proteomes" id="UP001152795"/>
    </source>
</evidence>
<evidence type="ECO:0000313" key="1">
    <source>
        <dbReference type="EMBL" id="CAB4027338.1"/>
    </source>
</evidence>
<dbReference type="OrthoDB" id="5823771at2759"/>
<reference evidence="1" key="1">
    <citation type="submission" date="2020-04" db="EMBL/GenBank/DDBJ databases">
        <authorList>
            <person name="Alioto T."/>
            <person name="Alioto T."/>
            <person name="Gomez Garrido J."/>
        </authorList>
    </citation>
    <scope>NUCLEOTIDE SEQUENCE</scope>
    <source>
        <strain evidence="1">A484AB</strain>
    </source>
</reference>
<name>A0A6S7J9Q6_PARCT</name>
<dbReference type="Gene3D" id="3.30.450.20">
    <property type="entry name" value="PAS domain"/>
    <property type="match status" value="1"/>
</dbReference>
<accession>A0A6S7J9Q6</accession>
<keyword evidence="2" id="KW-1185">Reference proteome</keyword>
<dbReference type="AlphaFoldDB" id="A0A6S7J9Q6"/>
<gene>
    <name evidence="1" type="ORF">PACLA_8A041054</name>
</gene>
<dbReference type="EMBL" id="CACRXK020014744">
    <property type="protein sequence ID" value="CAB4027338.1"/>
    <property type="molecule type" value="Genomic_DNA"/>
</dbReference>
<sequence>MRPCSENYNILGHKTIFHDYSFWDNEIKFANNVANYLTSMWRYKDGNNRSLIENEEAIYTLTSSIAISSDRIYASAVCFDRNKFQARRQFCPYAFKNSSGDPLIVRDLGRFNDYLTPHYVQMKQDNNTYIKHKFIWWHVGKKYLSNATQLQQNTVYFDKNLDYLATNGLNVSALNGEYFNITSKYIPVSFGKWTTPYYDCFGGITWVISYLVPFFDEADKYL</sequence>
<proteinExistence type="predicted"/>
<organism evidence="1 2">
    <name type="scientific">Paramuricea clavata</name>
    <name type="common">Red gorgonian</name>
    <name type="synonym">Violescent sea-whip</name>
    <dbReference type="NCBI Taxonomy" id="317549"/>
    <lineage>
        <taxon>Eukaryota</taxon>
        <taxon>Metazoa</taxon>
        <taxon>Cnidaria</taxon>
        <taxon>Anthozoa</taxon>
        <taxon>Octocorallia</taxon>
        <taxon>Malacalcyonacea</taxon>
        <taxon>Plexauridae</taxon>
        <taxon>Paramuricea</taxon>
    </lineage>
</organism>
<dbReference type="Proteomes" id="UP001152795">
    <property type="component" value="Unassembled WGS sequence"/>
</dbReference>
<comment type="caution">
    <text evidence="1">The sequence shown here is derived from an EMBL/GenBank/DDBJ whole genome shotgun (WGS) entry which is preliminary data.</text>
</comment>
<protein>
    <submittedName>
        <fullName evidence="1">Uncharacterized protein</fullName>
    </submittedName>
</protein>